<dbReference type="OMA" id="EYAGAIC"/>
<feature type="domain" description="N-acetyltransferase" evidence="3">
    <location>
        <begin position="13"/>
        <end position="164"/>
    </location>
</feature>
<dbReference type="InterPro" id="IPR016181">
    <property type="entry name" value="Acyl_CoA_acyltransferase"/>
</dbReference>
<sequence length="166" mass="18734">MPRATFFLYRARMALGELTPHNVKQLALICNSIFPVSYSDKFFKTAVAAGELSKIIYCDDILVGGVCCRLDKIPDSKNNKLYIMILGVLAPYRRMGLGKLMVEHVLKLAEDDKTVTAISLHVQTNNEDAVAFYKNFGFEIVETVQGYYKKPTPMDAYVLEKKVREA</sequence>
<keyword evidence="1" id="KW-0808">Transferase</keyword>
<dbReference type="GO" id="GO:0016747">
    <property type="term" value="F:acyltransferase activity, transferring groups other than amino-acyl groups"/>
    <property type="evidence" value="ECO:0007669"/>
    <property type="project" value="InterPro"/>
</dbReference>
<dbReference type="InParanoid" id="A9UP90"/>
<dbReference type="KEGG" id="mbr:MONBRDRAFT_13971"/>
<dbReference type="InterPro" id="IPR051556">
    <property type="entry name" value="N-term/lysine_N-AcTrnsfr"/>
</dbReference>
<keyword evidence="2" id="KW-0012">Acyltransferase</keyword>
<dbReference type="CDD" id="cd04301">
    <property type="entry name" value="NAT_SF"/>
    <property type="match status" value="1"/>
</dbReference>
<dbReference type="eggNOG" id="KOG3138">
    <property type="taxonomic scope" value="Eukaryota"/>
</dbReference>
<dbReference type="GO" id="GO:0031415">
    <property type="term" value="C:NatA complex"/>
    <property type="evidence" value="ECO:0000318"/>
    <property type="project" value="GO_Central"/>
</dbReference>
<dbReference type="PANTHER" id="PTHR42919:SF8">
    <property type="entry name" value="N-ALPHA-ACETYLTRANSFERASE 50"/>
    <property type="match status" value="1"/>
</dbReference>
<dbReference type="GeneID" id="5887474"/>
<evidence type="ECO:0000313" key="4">
    <source>
        <dbReference type="EMBL" id="EDQ92832.1"/>
    </source>
</evidence>
<gene>
    <name evidence="4" type="ORF">MONBRDRAFT_13971</name>
</gene>
<dbReference type="FunCoup" id="A9UP90">
    <property type="interactions" value="1639"/>
</dbReference>
<dbReference type="EMBL" id="CH991543">
    <property type="protein sequence ID" value="EDQ92832.1"/>
    <property type="molecule type" value="Genomic_DNA"/>
</dbReference>
<reference evidence="4 5" key="1">
    <citation type="journal article" date="2008" name="Nature">
        <title>The genome of the choanoflagellate Monosiga brevicollis and the origin of metazoans.</title>
        <authorList>
            <consortium name="JGI Sequencing"/>
            <person name="King N."/>
            <person name="Westbrook M.J."/>
            <person name="Young S.L."/>
            <person name="Kuo A."/>
            <person name="Abedin M."/>
            <person name="Chapman J."/>
            <person name="Fairclough S."/>
            <person name="Hellsten U."/>
            <person name="Isogai Y."/>
            <person name="Letunic I."/>
            <person name="Marr M."/>
            <person name="Pincus D."/>
            <person name="Putnam N."/>
            <person name="Rokas A."/>
            <person name="Wright K.J."/>
            <person name="Zuzow R."/>
            <person name="Dirks W."/>
            <person name="Good M."/>
            <person name="Goodstein D."/>
            <person name="Lemons D."/>
            <person name="Li W."/>
            <person name="Lyons J.B."/>
            <person name="Morris A."/>
            <person name="Nichols S."/>
            <person name="Richter D.J."/>
            <person name="Salamov A."/>
            <person name="Bork P."/>
            <person name="Lim W.A."/>
            <person name="Manning G."/>
            <person name="Miller W.T."/>
            <person name="McGinnis W."/>
            <person name="Shapiro H."/>
            <person name="Tjian R."/>
            <person name="Grigoriev I.V."/>
            <person name="Rokhsar D."/>
        </authorList>
    </citation>
    <scope>NUCLEOTIDE SEQUENCE [LARGE SCALE GENOMIC DNA]</scope>
    <source>
        <strain evidence="5">MX1 / ATCC 50154</strain>
    </source>
</reference>
<evidence type="ECO:0000259" key="3">
    <source>
        <dbReference type="PROSITE" id="PS51186"/>
    </source>
</evidence>
<accession>A9UP90</accession>
<dbReference type="InterPro" id="IPR000182">
    <property type="entry name" value="GNAT_dom"/>
</dbReference>
<name>A9UP90_MONBE</name>
<evidence type="ECO:0000256" key="2">
    <source>
        <dbReference type="ARBA" id="ARBA00023315"/>
    </source>
</evidence>
<dbReference type="STRING" id="81824.A9UP90"/>
<evidence type="ECO:0000313" key="5">
    <source>
        <dbReference type="Proteomes" id="UP000001357"/>
    </source>
</evidence>
<proteinExistence type="predicted"/>
<evidence type="ECO:0000256" key="1">
    <source>
        <dbReference type="ARBA" id="ARBA00022679"/>
    </source>
</evidence>
<dbReference type="PANTHER" id="PTHR42919">
    <property type="entry name" value="N-ALPHA-ACETYLTRANSFERASE"/>
    <property type="match status" value="1"/>
</dbReference>
<dbReference type="SUPFAM" id="SSF55729">
    <property type="entry name" value="Acyl-CoA N-acyltransferases (Nat)"/>
    <property type="match status" value="1"/>
</dbReference>
<dbReference type="GO" id="GO:0007064">
    <property type="term" value="P:mitotic sister chromatid cohesion"/>
    <property type="evidence" value="ECO:0000318"/>
    <property type="project" value="GO_Central"/>
</dbReference>
<dbReference type="Proteomes" id="UP000001357">
    <property type="component" value="Unassembled WGS sequence"/>
</dbReference>
<dbReference type="PROSITE" id="PS51186">
    <property type="entry name" value="GNAT"/>
    <property type="match status" value="1"/>
</dbReference>
<dbReference type="RefSeq" id="XP_001742594.1">
    <property type="nucleotide sequence ID" value="XM_001742542.1"/>
</dbReference>
<organism evidence="4 5">
    <name type="scientific">Monosiga brevicollis</name>
    <name type="common">Choanoflagellate</name>
    <dbReference type="NCBI Taxonomy" id="81824"/>
    <lineage>
        <taxon>Eukaryota</taxon>
        <taxon>Choanoflagellata</taxon>
        <taxon>Craspedida</taxon>
        <taxon>Salpingoecidae</taxon>
        <taxon>Monosiga</taxon>
    </lineage>
</organism>
<protein>
    <recommendedName>
        <fullName evidence="3">N-acetyltransferase domain-containing protein</fullName>
    </recommendedName>
</protein>
<dbReference type="FunFam" id="3.40.630.30:FF:000006">
    <property type="entry name" value="Putative n-alpha-acetyltransferase 50"/>
    <property type="match status" value="1"/>
</dbReference>
<keyword evidence="5" id="KW-1185">Reference proteome</keyword>
<dbReference type="Pfam" id="PF00583">
    <property type="entry name" value="Acetyltransf_1"/>
    <property type="match status" value="1"/>
</dbReference>
<dbReference type="AlphaFoldDB" id="A9UP90"/>
<dbReference type="Gene3D" id="3.40.630.30">
    <property type="match status" value="1"/>
</dbReference>